<name>A0ACC2M685_PERAE</name>
<reference evidence="1 2" key="1">
    <citation type="journal article" date="2022" name="Hortic Res">
        <title>A haplotype resolved chromosomal level avocado genome allows analysis of novel avocado genes.</title>
        <authorList>
            <person name="Nath O."/>
            <person name="Fletcher S.J."/>
            <person name="Hayward A."/>
            <person name="Shaw L.M."/>
            <person name="Masouleh A.K."/>
            <person name="Furtado A."/>
            <person name="Henry R.J."/>
            <person name="Mitter N."/>
        </authorList>
    </citation>
    <scope>NUCLEOTIDE SEQUENCE [LARGE SCALE GENOMIC DNA]</scope>
    <source>
        <strain evidence="2">cv. Hass</strain>
    </source>
</reference>
<protein>
    <submittedName>
        <fullName evidence="1">Uncharacterized protein</fullName>
    </submittedName>
</protein>
<sequence length="76" mass="8486">MQKGSPVWLLIKSVEEDRQEAPPVPATELEERTAPAAVKTGGRCYCLEKTIQALFWSGENRTRRCVSPVIAAVCRR</sequence>
<dbReference type="EMBL" id="CM056813">
    <property type="protein sequence ID" value="KAJ8641165.1"/>
    <property type="molecule type" value="Genomic_DNA"/>
</dbReference>
<keyword evidence="2" id="KW-1185">Reference proteome</keyword>
<evidence type="ECO:0000313" key="1">
    <source>
        <dbReference type="EMBL" id="KAJ8641165.1"/>
    </source>
</evidence>
<gene>
    <name evidence="1" type="ORF">MRB53_017859</name>
</gene>
<comment type="caution">
    <text evidence="1">The sequence shown here is derived from an EMBL/GenBank/DDBJ whole genome shotgun (WGS) entry which is preliminary data.</text>
</comment>
<dbReference type="Proteomes" id="UP001234297">
    <property type="component" value="Chromosome 5"/>
</dbReference>
<proteinExistence type="predicted"/>
<organism evidence="1 2">
    <name type="scientific">Persea americana</name>
    <name type="common">Avocado</name>
    <dbReference type="NCBI Taxonomy" id="3435"/>
    <lineage>
        <taxon>Eukaryota</taxon>
        <taxon>Viridiplantae</taxon>
        <taxon>Streptophyta</taxon>
        <taxon>Embryophyta</taxon>
        <taxon>Tracheophyta</taxon>
        <taxon>Spermatophyta</taxon>
        <taxon>Magnoliopsida</taxon>
        <taxon>Magnoliidae</taxon>
        <taxon>Laurales</taxon>
        <taxon>Lauraceae</taxon>
        <taxon>Persea</taxon>
    </lineage>
</organism>
<accession>A0ACC2M685</accession>
<evidence type="ECO:0000313" key="2">
    <source>
        <dbReference type="Proteomes" id="UP001234297"/>
    </source>
</evidence>